<dbReference type="AlphaFoldDB" id="A0A2G5FAX0"/>
<organism evidence="3 4">
    <name type="scientific">Aquilegia coerulea</name>
    <name type="common">Rocky mountain columbine</name>
    <dbReference type="NCBI Taxonomy" id="218851"/>
    <lineage>
        <taxon>Eukaryota</taxon>
        <taxon>Viridiplantae</taxon>
        <taxon>Streptophyta</taxon>
        <taxon>Embryophyta</taxon>
        <taxon>Tracheophyta</taxon>
        <taxon>Spermatophyta</taxon>
        <taxon>Magnoliopsida</taxon>
        <taxon>Ranunculales</taxon>
        <taxon>Ranunculaceae</taxon>
        <taxon>Thalictroideae</taxon>
        <taxon>Aquilegia</taxon>
    </lineage>
</organism>
<reference evidence="3 4" key="1">
    <citation type="submission" date="2017-09" db="EMBL/GenBank/DDBJ databases">
        <title>WGS assembly of Aquilegia coerulea Goldsmith.</title>
        <authorList>
            <person name="Hodges S."/>
            <person name="Kramer E."/>
            <person name="Nordborg M."/>
            <person name="Tomkins J."/>
            <person name="Borevitz J."/>
            <person name="Derieg N."/>
            <person name="Yan J."/>
            <person name="Mihaltcheva S."/>
            <person name="Hayes R.D."/>
            <person name="Rokhsar D."/>
        </authorList>
    </citation>
    <scope>NUCLEOTIDE SEQUENCE [LARGE SCALE GENOMIC DNA]</scope>
    <source>
        <strain evidence="4">cv. Goldsmith</strain>
    </source>
</reference>
<feature type="compositionally biased region" description="Basic and acidic residues" evidence="2">
    <location>
        <begin position="366"/>
        <end position="377"/>
    </location>
</feature>
<evidence type="ECO:0008006" key="5">
    <source>
        <dbReference type="Google" id="ProtNLM"/>
    </source>
</evidence>
<accession>A0A2G5FAX0</accession>
<proteinExistence type="inferred from homology"/>
<dbReference type="EMBL" id="KZ305018">
    <property type="protein sequence ID" value="PIA65056.1"/>
    <property type="molecule type" value="Genomic_DNA"/>
</dbReference>
<dbReference type="PANTHER" id="PTHR12161">
    <property type="entry name" value="IST1 FAMILY MEMBER"/>
    <property type="match status" value="1"/>
</dbReference>
<gene>
    <name evidence="3" type="ORF">AQUCO_00100498v1</name>
</gene>
<dbReference type="FunCoup" id="A0A2G5FAX0">
    <property type="interactions" value="661"/>
</dbReference>
<protein>
    <recommendedName>
        <fullName evidence="5">IST1-like protein</fullName>
    </recommendedName>
</protein>
<feature type="compositionally biased region" description="Basic and acidic residues" evidence="2">
    <location>
        <begin position="604"/>
        <end position="615"/>
    </location>
</feature>
<feature type="region of interest" description="Disordered" evidence="2">
    <location>
        <begin position="627"/>
        <end position="697"/>
    </location>
</feature>
<dbReference type="Proteomes" id="UP000230069">
    <property type="component" value="Unassembled WGS sequence"/>
</dbReference>
<dbReference type="InterPro" id="IPR042277">
    <property type="entry name" value="IST1-like"/>
</dbReference>
<dbReference type="OrthoDB" id="29853at2759"/>
<dbReference type="InParanoid" id="A0A2G5FAX0"/>
<dbReference type="Pfam" id="PF03398">
    <property type="entry name" value="Ist1"/>
    <property type="match status" value="1"/>
</dbReference>
<dbReference type="FunFam" id="1.20.1260.60:FF:000002">
    <property type="entry name" value="Vacuolar protein sorting-associated protein IST1"/>
    <property type="match status" value="1"/>
</dbReference>
<dbReference type="GO" id="GO:0015031">
    <property type="term" value="P:protein transport"/>
    <property type="evidence" value="ECO:0007669"/>
    <property type="project" value="InterPro"/>
</dbReference>
<dbReference type="STRING" id="218851.A0A2G5FAX0"/>
<feature type="compositionally biased region" description="Basic and acidic residues" evidence="2">
    <location>
        <begin position="510"/>
        <end position="544"/>
    </location>
</feature>
<feature type="compositionally biased region" description="Basic residues" evidence="2">
    <location>
        <begin position="556"/>
        <end position="567"/>
    </location>
</feature>
<evidence type="ECO:0000313" key="4">
    <source>
        <dbReference type="Proteomes" id="UP000230069"/>
    </source>
</evidence>
<evidence type="ECO:0000313" key="3">
    <source>
        <dbReference type="EMBL" id="PIA65056.1"/>
    </source>
</evidence>
<comment type="similarity">
    <text evidence="1">Belongs to the IST1 family.</text>
</comment>
<feature type="compositionally biased region" description="Basic and acidic residues" evidence="2">
    <location>
        <begin position="646"/>
        <end position="657"/>
    </location>
</feature>
<evidence type="ECO:0000256" key="1">
    <source>
        <dbReference type="ARBA" id="ARBA00005536"/>
    </source>
</evidence>
<dbReference type="Gene3D" id="1.20.1260.60">
    <property type="entry name" value="Vacuolar protein sorting-associated protein Ist1"/>
    <property type="match status" value="1"/>
</dbReference>
<feature type="compositionally biased region" description="Basic and acidic residues" evidence="2">
    <location>
        <begin position="271"/>
        <end position="305"/>
    </location>
</feature>
<feature type="compositionally biased region" description="Basic and acidic residues" evidence="2">
    <location>
        <begin position="314"/>
        <end position="348"/>
    </location>
</feature>
<name>A0A2G5FAX0_AQUCA</name>
<sequence>MLDGLLGRGFSTKCKSLIKLTRTRLEAIMRKRNAMQKYLKKDIADLLSNGLDINAYGRADGLSGELNLSSCYESVEQFCECILKHLSTMQKQRECPEECREVVSSLMFAAARFADLPELRDLRDMFTERYGKALESFVNKEFVENLASRPPTMEKKLQLIRGIAQEFSIKWDSKAFAQKIASSPLPAQEQPLRLGAVNDPKIHAVIPKRDNQDVSSRGRRGLSDGEYILQGNREETALGGDNLNVPSTRRRGLSDDGHKPRTAGEQNQDILSRRKGEPTDNNPHKGSKENNLERDSEYTDDGFKARKDRYKQHKASEESIQERGNEFTDDGFKMRKGRDLTTRKKENPDVLSQQEYTDNGLKPHKSRDETILKRDNLDNSNHGRRKHDHGYELQNVREDTVRLRDKQDISSCRDQDYPTIKQKMKMEHKEDAPFAGDNYKAPHTRSNVTEKSTNGVESMKPLPPPPYLKSNGAETKPLPPPPYLKPNRVKYTASVAPSDQATADCNKVPVEFDDRSERAITRLDRDVYDERRVVEPGRASGHDNVEEDDLVGEKKPKPKSVRRRHLKPPPGQDHQGNNEGDEIVKRRPNGRRREDTRQGLQHALNDDRTSKDEEERMMDKLLIHYSKKPSKFEPTKVREGLSALPGHHDVAEVGEPQRHRRKDVARSDPEPVPPPSRAISLPSEPITPTEKDRAPARATSFQPEMLNQGAHVHPRLPDYDDLAARFAALKGR</sequence>
<feature type="region of interest" description="Disordered" evidence="2">
    <location>
        <begin position="203"/>
        <end position="615"/>
    </location>
</feature>
<feature type="compositionally biased region" description="Polar residues" evidence="2">
    <location>
        <begin position="444"/>
        <end position="456"/>
    </location>
</feature>
<dbReference type="InterPro" id="IPR005061">
    <property type="entry name" value="Ist1"/>
</dbReference>
<feature type="compositionally biased region" description="Basic and acidic residues" evidence="2">
    <location>
        <begin position="630"/>
        <end position="639"/>
    </location>
</feature>
<feature type="compositionally biased region" description="Basic and acidic residues" evidence="2">
    <location>
        <begin position="389"/>
        <end position="416"/>
    </location>
</feature>
<evidence type="ECO:0000256" key="2">
    <source>
        <dbReference type="SAM" id="MobiDB-lite"/>
    </source>
</evidence>
<dbReference type="PANTHER" id="PTHR12161:SF14">
    <property type="entry name" value="REGULATOR OF VPS4 ACTIVITY IN THE MVB PATHWAY PROTEIN"/>
    <property type="match status" value="1"/>
</dbReference>
<keyword evidence="4" id="KW-1185">Reference proteome</keyword>